<gene>
    <name evidence="2" type="ORF">LL252_17750</name>
</gene>
<feature type="transmembrane region" description="Helical" evidence="1">
    <location>
        <begin position="187"/>
        <end position="207"/>
    </location>
</feature>
<proteinExistence type="predicted"/>
<keyword evidence="1" id="KW-0472">Membrane</keyword>
<organism evidence="2 3">
    <name type="scientific">Alloalcanivorax marinus</name>
    <dbReference type="NCBI Taxonomy" id="1177169"/>
    <lineage>
        <taxon>Bacteria</taxon>
        <taxon>Pseudomonadati</taxon>
        <taxon>Pseudomonadota</taxon>
        <taxon>Gammaproteobacteria</taxon>
        <taxon>Oceanospirillales</taxon>
        <taxon>Alcanivoracaceae</taxon>
        <taxon>Alloalcanivorax</taxon>
    </lineage>
</organism>
<keyword evidence="1" id="KW-0812">Transmembrane</keyword>
<dbReference type="Proteomes" id="UP001108027">
    <property type="component" value="Unassembled WGS sequence"/>
</dbReference>
<feature type="transmembrane region" description="Helical" evidence="1">
    <location>
        <begin position="76"/>
        <end position="95"/>
    </location>
</feature>
<name>A0A9Q3UQ88_9GAMM</name>
<protein>
    <submittedName>
        <fullName evidence="2">Uncharacterized protein</fullName>
    </submittedName>
</protein>
<comment type="caution">
    <text evidence="2">The sequence shown here is derived from an EMBL/GenBank/DDBJ whole genome shotgun (WGS) entry which is preliminary data.</text>
</comment>
<evidence type="ECO:0000313" key="2">
    <source>
        <dbReference type="EMBL" id="MCC4310415.1"/>
    </source>
</evidence>
<reference evidence="2" key="1">
    <citation type="submission" date="2021-10" db="EMBL/GenBank/DDBJ databases">
        <title>The diversity and Nitrogen Metabolism of Culturable Nitrate-Utilizing Bacteria Within the Oxygen Minimum Zone of the Changjiang (Yangtze River)Estuary.</title>
        <authorList>
            <person name="Zhang D."/>
            <person name="Zheng J."/>
            <person name="Liu S."/>
            <person name="He W."/>
        </authorList>
    </citation>
    <scope>NUCLEOTIDE SEQUENCE</scope>
    <source>
        <strain evidence="2">FXH-223</strain>
    </source>
</reference>
<feature type="transmembrane region" description="Helical" evidence="1">
    <location>
        <begin position="36"/>
        <end position="56"/>
    </location>
</feature>
<keyword evidence="1" id="KW-1133">Transmembrane helix</keyword>
<keyword evidence="3" id="KW-1185">Reference proteome</keyword>
<evidence type="ECO:0000256" key="1">
    <source>
        <dbReference type="SAM" id="Phobius"/>
    </source>
</evidence>
<evidence type="ECO:0000313" key="3">
    <source>
        <dbReference type="Proteomes" id="UP001108027"/>
    </source>
</evidence>
<dbReference type="AlphaFoldDB" id="A0A9Q3UQ88"/>
<sequence>MREIEDLRYKSNFLVFDVDFFKFNPWSADIYDARAIGFYEFFIFALGFCVEQVALVEIKMNEFVDLASYIFDLPESVVATFLVVSFAVLKMKGYVEGRFKVRRETLQEIINMFSRGPIENENFILEQLFFNHYGVILTGGEIKFFLKERRPSFLLKLYLSAREYVEFDEGGGFFKKKVSGSLRRKEYGCLAAYFFFAFSAMVLLLTAPSVFSESGPDVYVVWSVLVVSFVVLAGVLMDSATNASSAVKLLNILQKDRDCGQLKNNR</sequence>
<accession>A0A9Q3UQ88</accession>
<feature type="transmembrane region" description="Helical" evidence="1">
    <location>
        <begin position="219"/>
        <end position="237"/>
    </location>
</feature>
<dbReference type="RefSeq" id="WP_228235090.1">
    <property type="nucleotide sequence ID" value="NZ_JAJGNA010000037.1"/>
</dbReference>
<dbReference type="EMBL" id="JAJGNA010000037">
    <property type="protein sequence ID" value="MCC4310415.1"/>
    <property type="molecule type" value="Genomic_DNA"/>
</dbReference>